<feature type="binding site" evidence="7">
    <location>
        <position position="533"/>
    </location>
    <ligand>
        <name>Ca(2+)</name>
        <dbReference type="ChEBI" id="CHEBI:29108"/>
    </ligand>
</feature>
<dbReference type="Gene3D" id="3.40.50.200">
    <property type="entry name" value="Peptidase S8/S53 domain"/>
    <property type="match status" value="1"/>
</dbReference>
<dbReference type="GO" id="GO:0008240">
    <property type="term" value="F:tripeptidyl-peptidase activity"/>
    <property type="evidence" value="ECO:0007669"/>
    <property type="project" value="TreeGrafter"/>
</dbReference>
<gene>
    <name evidence="10" type="ORF">PROFUN_05426</name>
</gene>
<feature type="binding site" evidence="7">
    <location>
        <position position="554"/>
    </location>
    <ligand>
        <name>Ca(2+)</name>
        <dbReference type="ChEBI" id="CHEBI:29108"/>
    </ligand>
</feature>
<accession>A0A2P6NQQ4</accession>
<evidence type="ECO:0000259" key="9">
    <source>
        <dbReference type="PROSITE" id="PS51695"/>
    </source>
</evidence>
<feature type="chain" id="PRO_5015181421" evidence="8">
    <location>
        <begin position="18"/>
        <end position="575"/>
    </location>
</feature>
<comment type="caution">
    <text evidence="10">The sequence shown here is derived from an EMBL/GenBank/DDBJ whole genome shotgun (WGS) entry which is preliminary data.</text>
</comment>
<proteinExistence type="predicted"/>
<keyword evidence="5 7" id="KW-0106">Calcium</keyword>
<dbReference type="GO" id="GO:0006508">
    <property type="term" value="P:proteolysis"/>
    <property type="evidence" value="ECO:0007669"/>
    <property type="project" value="UniProtKB-KW"/>
</dbReference>
<dbReference type="CDD" id="cd04056">
    <property type="entry name" value="Peptidases_S53"/>
    <property type="match status" value="1"/>
</dbReference>
<dbReference type="InterPro" id="IPR050819">
    <property type="entry name" value="Tripeptidyl-peptidase_I"/>
</dbReference>
<dbReference type="Proteomes" id="UP000241769">
    <property type="component" value="Unassembled WGS sequence"/>
</dbReference>
<dbReference type="AlphaFoldDB" id="A0A2P6NQQ4"/>
<evidence type="ECO:0000256" key="6">
    <source>
        <dbReference type="ARBA" id="ARBA00023145"/>
    </source>
</evidence>
<dbReference type="InterPro" id="IPR030400">
    <property type="entry name" value="Sedolisin_dom"/>
</dbReference>
<dbReference type="PANTHER" id="PTHR14218:SF15">
    <property type="entry name" value="TRIPEPTIDYL-PEPTIDASE 1"/>
    <property type="match status" value="1"/>
</dbReference>
<keyword evidence="6" id="KW-0865">Zymogen</keyword>
<feature type="active site" description="Charge relay system" evidence="7">
    <location>
        <position position="275"/>
    </location>
</feature>
<evidence type="ECO:0000256" key="2">
    <source>
        <dbReference type="ARBA" id="ARBA00022723"/>
    </source>
</evidence>
<name>A0A2P6NQQ4_9EUKA</name>
<dbReference type="SUPFAM" id="SSF52743">
    <property type="entry name" value="Subtilisin-like"/>
    <property type="match status" value="1"/>
</dbReference>
<feature type="active site" description="Charge relay system" evidence="7">
    <location>
        <position position="487"/>
    </location>
</feature>
<protein>
    <submittedName>
        <fullName evidence="10">Tripeptidyl peptidase I</fullName>
    </submittedName>
</protein>
<reference evidence="10 11" key="1">
    <citation type="journal article" date="2018" name="Genome Biol. Evol.">
        <title>Multiple Roots of Fruiting Body Formation in Amoebozoa.</title>
        <authorList>
            <person name="Hillmann F."/>
            <person name="Forbes G."/>
            <person name="Novohradska S."/>
            <person name="Ferling I."/>
            <person name="Riege K."/>
            <person name="Groth M."/>
            <person name="Westermann M."/>
            <person name="Marz M."/>
            <person name="Spaller T."/>
            <person name="Winckler T."/>
            <person name="Schaap P."/>
            <person name="Glockner G."/>
        </authorList>
    </citation>
    <scope>NUCLEOTIDE SEQUENCE [LARGE SCALE GENOMIC DNA]</scope>
    <source>
        <strain evidence="10 11">Jena</strain>
    </source>
</reference>
<keyword evidence="1 7" id="KW-0645">Protease</keyword>
<evidence type="ECO:0000256" key="4">
    <source>
        <dbReference type="ARBA" id="ARBA00022825"/>
    </source>
</evidence>
<comment type="cofactor">
    <cofactor evidence="7">
        <name>Ca(2+)</name>
        <dbReference type="ChEBI" id="CHEBI:29108"/>
    </cofactor>
    <text evidence="7">Binds 1 Ca(2+) ion per subunit.</text>
</comment>
<keyword evidence="2 7" id="KW-0479">Metal-binding</keyword>
<feature type="active site" description="Charge relay system" evidence="7">
    <location>
        <position position="279"/>
    </location>
</feature>
<organism evidence="10 11">
    <name type="scientific">Planoprotostelium fungivorum</name>
    <dbReference type="NCBI Taxonomy" id="1890364"/>
    <lineage>
        <taxon>Eukaryota</taxon>
        <taxon>Amoebozoa</taxon>
        <taxon>Evosea</taxon>
        <taxon>Variosea</taxon>
        <taxon>Cavosteliida</taxon>
        <taxon>Cavosteliaceae</taxon>
        <taxon>Planoprotostelium</taxon>
    </lineage>
</organism>
<keyword evidence="8" id="KW-0732">Signal</keyword>
<feature type="signal peptide" evidence="8">
    <location>
        <begin position="1"/>
        <end position="17"/>
    </location>
</feature>
<evidence type="ECO:0000256" key="1">
    <source>
        <dbReference type="ARBA" id="ARBA00022670"/>
    </source>
</evidence>
<dbReference type="PROSITE" id="PS51695">
    <property type="entry name" value="SEDOLISIN"/>
    <property type="match status" value="1"/>
</dbReference>
<evidence type="ECO:0000256" key="7">
    <source>
        <dbReference type="PROSITE-ProRule" id="PRU01032"/>
    </source>
</evidence>
<dbReference type="InParanoid" id="A0A2P6NQQ4"/>
<dbReference type="EMBL" id="MDYQ01000033">
    <property type="protein sequence ID" value="PRP86285.1"/>
    <property type="molecule type" value="Genomic_DNA"/>
</dbReference>
<dbReference type="OrthoDB" id="16742at2759"/>
<sequence>MWKTLCFAILCIVLVSGFGGLKRPSSVTARTFAPRTTHKWTPSTLPSRHHTRDYFIALRERNLDQVERLAIDISDPESSSYSQHLTFEQLNGLTSPHDEDIQRVTRWLQAHSIEHEVLPAKTYIRVRATTRQIESLLRTKLRTFSHSESDKPIVRAESAYYVPTELDDVIHFIAPLHGYPRVARRGPIRKVTPSGKRSTALDAVTPDIIRTRYNITAPLIDLKVNNTQAVFEIQGDISDDDLQSFYQQFAPKLAGQKVRKFLGDGGNAQTQVGTESSLDIEYIAALGGFAPNYYYNYNVRDKMEGKGLTRGKENDIYSAFLKYATDLINDPKPPLVQSISYGNYGGDYPIEEVDRISDEFMKLGARGVTVLVASGDDGVGCNTFGTSFEFPYPSTPWVTLVGSTSLQTESDGTYTEVGSTFSTGGFSGDFATPKWQKEAVEEFLKNPDLPAASYYNASGRALPDISTVGESFQIVVGGDVASVDGTSCSAPTFGGMVSIINGLRLKAGKKPVGFINPLLYKAATVTQGRAYYDVTSGNNGDWLCPGFDAVKGWDPVTGLGTPNFDVLGKYAVSLP</sequence>
<feature type="binding site" evidence="7">
    <location>
        <position position="534"/>
    </location>
    <ligand>
        <name>Ca(2+)</name>
        <dbReference type="ChEBI" id="CHEBI:29108"/>
    </ligand>
</feature>
<keyword evidence="3 7" id="KW-0378">Hydrolase</keyword>
<evidence type="ECO:0000256" key="8">
    <source>
        <dbReference type="SAM" id="SignalP"/>
    </source>
</evidence>
<dbReference type="GO" id="GO:0046872">
    <property type="term" value="F:metal ion binding"/>
    <property type="evidence" value="ECO:0007669"/>
    <property type="project" value="UniProtKB-UniRule"/>
</dbReference>
<keyword evidence="11" id="KW-1185">Reference proteome</keyword>
<evidence type="ECO:0000256" key="3">
    <source>
        <dbReference type="ARBA" id="ARBA00022801"/>
    </source>
</evidence>
<dbReference type="InterPro" id="IPR036852">
    <property type="entry name" value="Peptidase_S8/S53_dom_sf"/>
</dbReference>
<dbReference type="Pfam" id="PF09286">
    <property type="entry name" value="Pro-kuma_activ"/>
    <property type="match status" value="1"/>
</dbReference>
<feature type="domain" description="Peptidase S53" evidence="9">
    <location>
        <begin position="203"/>
        <end position="574"/>
    </location>
</feature>
<dbReference type="GO" id="GO:0004252">
    <property type="term" value="F:serine-type endopeptidase activity"/>
    <property type="evidence" value="ECO:0007669"/>
    <property type="project" value="UniProtKB-UniRule"/>
</dbReference>
<dbReference type="InterPro" id="IPR015366">
    <property type="entry name" value="S53_propep"/>
</dbReference>
<dbReference type="STRING" id="1890364.A0A2P6NQQ4"/>
<evidence type="ECO:0000313" key="10">
    <source>
        <dbReference type="EMBL" id="PRP86285.1"/>
    </source>
</evidence>
<keyword evidence="4 7" id="KW-0720">Serine protease</keyword>
<dbReference type="SMART" id="SM00944">
    <property type="entry name" value="Pro-kuma_activ"/>
    <property type="match status" value="1"/>
</dbReference>
<dbReference type="SUPFAM" id="SSF54897">
    <property type="entry name" value="Protease propeptides/inhibitors"/>
    <property type="match status" value="1"/>
</dbReference>
<evidence type="ECO:0000313" key="11">
    <source>
        <dbReference type="Proteomes" id="UP000241769"/>
    </source>
</evidence>
<dbReference type="PANTHER" id="PTHR14218">
    <property type="entry name" value="PROTEASE S8 TRIPEPTIDYL PEPTIDASE I CLN2"/>
    <property type="match status" value="1"/>
</dbReference>
<evidence type="ECO:0000256" key="5">
    <source>
        <dbReference type="ARBA" id="ARBA00022837"/>
    </source>
</evidence>
<feature type="binding site" evidence="7">
    <location>
        <position position="552"/>
    </location>
    <ligand>
        <name>Ca(2+)</name>
        <dbReference type="ChEBI" id="CHEBI:29108"/>
    </ligand>
</feature>
<dbReference type="CDD" id="cd11377">
    <property type="entry name" value="Pro-peptidase_S53"/>
    <property type="match status" value="1"/>
</dbReference>